<organism evidence="1 2">
    <name type="scientific">Cylicostephanus goldi</name>
    <name type="common">Nematode worm</name>
    <dbReference type="NCBI Taxonomy" id="71465"/>
    <lineage>
        <taxon>Eukaryota</taxon>
        <taxon>Metazoa</taxon>
        <taxon>Ecdysozoa</taxon>
        <taxon>Nematoda</taxon>
        <taxon>Chromadorea</taxon>
        <taxon>Rhabditida</taxon>
        <taxon>Rhabditina</taxon>
        <taxon>Rhabditomorpha</taxon>
        <taxon>Strongyloidea</taxon>
        <taxon>Strongylidae</taxon>
        <taxon>Cylicostephanus</taxon>
    </lineage>
</organism>
<name>A0A3P6UZ16_CYLGO</name>
<dbReference type="EMBL" id="UYRV01030612">
    <property type="protein sequence ID" value="VDK84938.1"/>
    <property type="molecule type" value="Genomic_DNA"/>
</dbReference>
<protein>
    <submittedName>
        <fullName evidence="1">Uncharacterized protein</fullName>
    </submittedName>
</protein>
<dbReference type="Proteomes" id="UP000271889">
    <property type="component" value="Unassembled WGS sequence"/>
</dbReference>
<keyword evidence="2" id="KW-1185">Reference proteome</keyword>
<proteinExistence type="predicted"/>
<dbReference type="AlphaFoldDB" id="A0A3P6UZ16"/>
<dbReference type="OrthoDB" id="61870at2759"/>
<evidence type="ECO:0000313" key="1">
    <source>
        <dbReference type="EMBL" id="VDK84938.1"/>
    </source>
</evidence>
<accession>A0A3P6UZ16</accession>
<evidence type="ECO:0000313" key="2">
    <source>
        <dbReference type="Proteomes" id="UP000271889"/>
    </source>
</evidence>
<sequence>MIMLKETLTTKEREEAFELTQNNPDLLFIHAALCSAACGLQSQLFAYPFNLPKYWFLLHTERSAPPLVTVAQDGDSFDKNTFLTALRLFFEKTNILRIEHKLEFLAEAHLMHEIAKYMMHAECHRPSTRCEHHVFFMTADQIDRVQKVC</sequence>
<gene>
    <name evidence="1" type="ORF">CGOC_LOCUS8376</name>
</gene>
<reference evidence="1 2" key="1">
    <citation type="submission" date="2018-11" db="EMBL/GenBank/DDBJ databases">
        <authorList>
            <consortium name="Pathogen Informatics"/>
        </authorList>
    </citation>
    <scope>NUCLEOTIDE SEQUENCE [LARGE SCALE GENOMIC DNA]</scope>
</reference>